<organism evidence="2 3">
    <name type="scientific">Salinispora arenicola</name>
    <dbReference type="NCBI Taxonomy" id="168697"/>
    <lineage>
        <taxon>Bacteria</taxon>
        <taxon>Bacillati</taxon>
        <taxon>Actinomycetota</taxon>
        <taxon>Actinomycetes</taxon>
        <taxon>Micromonosporales</taxon>
        <taxon>Micromonosporaceae</taxon>
        <taxon>Salinispora</taxon>
    </lineage>
</organism>
<dbReference type="EMBL" id="BOQM01000010">
    <property type="protein sequence ID" value="GIM84365.1"/>
    <property type="molecule type" value="Genomic_DNA"/>
</dbReference>
<dbReference type="RefSeq" id="WP_029021347.1">
    <property type="nucleotide sequence ID" value="NZ_BOQM01000010.1"/>
</dbReference>
<dbReference type="GeneID" id="93772951"/>
<evidence type="ECO:0000313" key="3">
    <source>
        <dbReference type="Proteomes" id="UP000315983"/>
    </source>
</evidence>
<comment type="caution">
    <text evidence="2">The sequence shown here is derived from an EMBL/GenBank/DDBJ whole genome shotgun (WGS) entry which is preliminary data.</text>
</comment>
<gene>
    <name evidence="2" type="ORF">FB564_3771</name>
    <name evidence="1" type="ORF">Sar04_16940</name>
</gene>
<dbReference type="AlphaFoldDB" id="A0A542XRU2"/>
<evidence type="ECO:0000313" key="1">
    <source>
        <dbReference type="EMBL" id="GIM84365.1"/>
    </source>
</evidence>
<evidence type="ECO:0000313" key="2">
    <source>
        <dbReference type="EMBL" id="TQL38570.1"/>
    </source>
</evidence>
<name>A0A542XRU2_SALAC</name>
<proteinExistence type="predicted"/>
<sequence length="84" mass="8737">MGRVDTNTSVTVGTETTSPDVRDLLAHAEALIASHTGRGGICAGCLEWWARLAPVPCEQARWAQAVRGRFGATDATGLAAEGAE</sequence>
<accession>A0A542XRU2</accession>
<protein>
    <submittedName>
        <fullName evidence="2">Uncharacterized protein</fullName>
    </submittedName>
</protein>
<keyword evidence="4" id="KW-1185">Reference proteome</keyword>
<reference evidence="1 4" key="2">
    <citation type="submission" date="2021-03" db="EMBL/GenBank/DDBJ databases">
        <title>Whole genome shotgun sequence of Salinispora arenicola NBRC 105043.</title>
        <authorList>
            <person name="Komaki H."/>
            <person name="Tamura T."/>
        </authorList>
    </citation>
    <scope>NUCLEOTIDE SEQUENCE [LARGE SCALE GENOMIC DNA]</scope>
    <source>
        <strain evidence="1 4">NBRC 105043</strain>
    </source>
</reference>
<dbReference type="Proteomes" id="UP000677457">
    <property type="component" value="Unassembled WGS sequence"/>
</dbReference>
<dbReference type="EMBL" id="VFOL01000001">
    <property type="protein sequence ID" value="TQL38570.1"/>
    <property type="molecule type" value="Genomic_DNA"/>
</dbReference>
<evidence type="ECO:0000313" key="4">
    <source>
        <dbReference type="Proteomes" id="UP000677457"/>
    </source>
</evidence>
<reference evidence="2 3" key="1">
    <citation type="submission" date="2019-06" db="EMBL/GenBank/DDBJ databases">
        <title>Sequencing the genomes of 1000 actinobacteria strains.</title>
        <authorList>
            <person name="Klenk H.-P."/>
        </authorList>
    </citation>
    <scope>NUCLEOTIDE SEQUENCE [LARGE SCALE GENOMIC DNA]</scope>
    <source>
        <strain evidence="2 3">DSM 44819</strain>
    </source>
</reference>
<dbReference type="Proteomes" id="UP000315983">
    <property type="component" value="Unassembled WGS sequence"/>
</dbReference>